<dbReference type="PANTHER" id="PTHR30482">
    <property type="entry name" value="HIGH-AFFINITY BRANCHED-CHAIN AMINO ACID TRANSPORT SYSTEM PERMEASE"/>
    <property type="match status" value="1"/>
</dbReference>
<evidence type="ECO:0000256" key="1">
    <source>
        <dbReference type="ARBA" id="ARBA00004651"/>
    </source>
</evidence>
<reference evidence="7 8" key="1">
    <citation type="submission" date="2016-10" db="EMBL/GenBank/DDBJ databases">
        <title>Description of Gloeomargarita lithophora gen. nov., sp. nov., a thylakoid-bearing basal-branching cyanobacterium with intracellular carbonates, and proposal for Gloeomargaritales ord. nov.</title>
        <authorList>
            <person name="Moreira D."/>
            <person name="Tavera R."/>
            <person name="Benzerara K."/>
            <person name="Skouri-Panet F."/>
            <person name="Couradeau E."/>
            <person name="Gerard E."/>
            <person name="Loussert C."/>
            <person name="Novelo E."/>
            <person name="Zivanovic Y."/>
            <person name="Lopez-Garcia P."/>
        </authorList>
    </citation>
    <scope>NUCLEOTIDE SEQUENCE [LARGE SCALE GENOMIC DNA]</scope>
    <source>
        <strain evidence="7 8">D10</strain>
    </source>
</reference>
<evidence type="ECO:0000256" key="5">
    <source>
        <dbReference type="ARBA" id="ARBA00023136"/>
    </source>
</evidence>
<feature type="transmembrane region" description="Helical" evidence="6">
    <location>
        <begin position="241"/>
        <end position="260"/>
    </location>
</feature>
<feature type="transmembrane region" description="Helical" evidence="6">
    <location>
        <begin position="59"/>
        <end position="81"/>
    </location>
</feature>
<feature type="transmembrane region" description="Helical" evidence="6">
    <location>
        <begin position="6"/>
        <end position="25"/>
    </location>
</feature>
<feature type="transmembrane region" description="Helical" evidence="6">
    <location>
        <begin position="160"/>
        <end position="181"/>
    </location>
</feature>
<proteinExistence type="predicted"/>
<feature type="transmembrane region" description="Helical" evidence="6">
    <location>
        <begin position="187"/>
        <end position="204"/>
    </location>
</feature>
<protein>
    <submittedName>
        <fullName evidence="7">Inner-membrane translocator</fullName>
    </submittedName>
</protein>
<feature type="transmembrane region" description="Helical" evidence="6">
    <location>
        <begin position="129"/>
        <end position="148"/>
    </location>
</feature>
<dbReference type="GO" id="GO:0005886">
    <property type="term" value="C:plasma membrane"/>
    <property type="evidence" value="ECO:0007669"/>
    <property type="project" value="UniProtKB-SubCell"/>
</dbReference>
<keyword evidence="4 6" id="KW-1133">Transmembrane helix</keyword>
<evidence type="ECO:0000256" key="3">
    <source>
        <dbReference type="ARBA" id="ARBA00022692"/>
    </source>
</evidence>
<dbReference type="OrthoDB" id="9789927at2"/>
<dbReference type="Proteomes" id="UP000180235">
    <property type="component" value="Chromosome"/>
</dbReference>
<dbReference type="Pfam" id="PF02653">
    <property type="entry name" value="BPD_transp_2"/>
    <property type="match status" value="1"/>
</dbReference>
<dbReference type="PANTHER" id="PTHR30482:SF10">
    <property type="entry name" value="HIGH-AFFINITY BRANCHED-CHAIN AMINO ACID TRANSPORT PROTEIN BRAE"/>
    <property type="match status" value="1"/>
</dbReference>
<dbReference type="GO" id="GO:0015658">
    <property type="term" value="F:branched-chain amino acid transmembrane transporter activity"/>
    <property type="evidence" value="ECO:0007669"/>
    <property type="project" value="InterPro"/>
</dbReference>
<name>A0A1J0A9H5_9CYAN</name>
<dbReference type="EMBL" id="CP017675">
    <property type="protein sequence ID" value="APB32553.1"/>
    <property type="molecule type" value="Genomic_DNA"/>
</dbReference>
<dbReference type="RefSeq" id="WP_071453278.1">
    <property type="nucleotide sequence ID" value="NZ_CP017675.1"/>
</dbReference>
<evidence type="ECO:0000313" key="7">
    <source>
        <dbReference type="EMBL" id="APB32553.1"/>
    </source>
</evidence>
<organism evidence="7 8">
    <name type="scientific">Gloeomargarita lithophora Alchichica-D10</name>
    <dbReference type="NCBI Taxonomy" id="1188229"/>
    <lineage>
        <taxon>Bacteria</taxon>
        <taxon>Bacillati</taxon>
        <taxon>Cyanobacteriota</taxon>
        <taxon>Cyanophyceae</taxon>
        <taxon>Gloeomargaritales</taxon>
        <taxon>Gloeomargaritaceae</taxon>
        <taxon>Gloeomargarita</taxon>
    </lineage>
</organism>
<evidence type="ECO:0000256" key="2">
    <source>
        <dbReference type="ARBA" id="ARBA00022475"/>
    </source>
</evidence>
<accession>A0A1J0A9H5</accession>
<dbReference type="CDD" id="cd06581">
    <property type="entry name" value="TM_PBP1_LivM_like"/>
    <property type="match status" value="1"/>
</dbReference>
<feature type="transmembrane region" description="Helical" evidence="6">
    <location>
        <begin position="32"/>
        <end position="53"/>
    </location>
</feature>
<evidence type="ECO:0000256" key="4">
    <source>
        <dbReference type="ARBA" id="ARBA00022989"/>
    </source>
</evidence>
<keyword evidence="5 6" id="KW-0472">Membrane</keyword>
<keyword evidence="2" id="KW-1003">Cell membrane</keyword>
<feature type="transmembrane region" description="Helical" evidence="6">
    <location>
        <begin position="320"/>
        <end position="337"/>
    </location>
</feature>
<evidence type="ECO:0000256" key="6">
    <source>
        <dbReference type="SAM" id="Phobius"/>
    </source>
</evidence>
<dbReference type="AlphaFoldDB" id="A0A1J0A9H5"/>
<dbReference type="STRING" id="1188229.GlitD10_0252"/>
<dbReference type="InterPro" id="IPR043428">
    <property type="entry name" value="LivM-like"/>
</dbReference>
<keyword evidence="3 6" id="KW-0812">Transmembrane</keyword>
<gene>
    <name evidence="7" type="primary">natC</name>
    <name evidence="7" type="ORF">GlitD10_0252</name>
</gene>
<dbReference type="InterPro" id="IPR001851">
    <property type="entry name" value="ABC_transp_permease"/>
</dbReference>
<evidence type="ECO:0000313" key="8">
    <source>
        <dbReference type="Proteomes" id="UP000180235"/>
    </source>
</evidence>
<sequence length="352" mass="39033">MFTNYLIFLALNTGIFALFSLGLNVQWGVTGLINFGHVAFMTVGAYTTVLLTLQGIPWFWAMTAGMLLAALLAIILGLTTLRLREDYLAIVTIGVSELVRLIALNEQWLTRGALGLFSYPLPWQGEWSRWPAIILWTGLLGISLRQLCYAMRMPIWFKRLLILGVAVLIFIIYLAGLTTLYQGDYKVRLLVLLASILLGIFLLLEQLSHSPWGRLLKGIREDELAAQALGKNVFIYKLHSLILGGMIGGISGAFYAWQLTFINPESFVPLITFQAWMIVIIGGGGNHAGTLLGALIFWAYDSLTRFVLPAVILLDGGRMGALRVMIIGLLLILVLVWRPQGLLGKKEELTLN</sequence>
<dbReference type="KEGG" id="glt:GlitD10_0252"/>
<keyword evidence="8" id="KW-1185">Reference proteome</keyword>
<feature type="transmembrane region" description="Helical" evidence="6">
    <location>
        <begin position="88"/>
        <end position="109"/>
    </location>
</feature>
<comment type="subcellular location">
    <subcellularLocation>
        <location evidence="1">Cell membrane</location>
        <topology evidence="1">Multi-pass membrane protein</topology>
    </subcellularLocation>
</comment>